<evidence type="ECO:0000259" key="2">
    <source>
        <dbReference type="Pfam" id="PF00296"/>
    </source>
</evidence>
<comment type="caution">
    <text evidence="3">The sequence shown here is derived from an EMBL/GenBank/DDBJ whole genome shotgun (WGS) entry which is preliminary data.</text>
</comment>
<dbReference type="InterPro" id="IPR036661">
    <property type="entry name" value="Luciferase-like_sf"/>
</dbReference>
<name>A0ABV5M2X6_9ACTN</name>
<dbReference type="PANTHER" id="PTHR30137">
    <property type="entry name" value="LUCIFERASE-LIKE MONOOXYGENASE"/>
    <property type="match status" value="1"/>
</dbReference>
<sequence>MTVSRLGFNTRVSFPSGAAARGLREGIELFRAAEALGYQSGWAYQRHFDNYLSSPIPFFAAAGQHTERITLGSAVIPARYQEPILLAEAACTADLLVGGRLQLAFSSGTDVWDAVFGAVGTDARTEGQHRLARFLSAVAGEPLHTVTERRGVGGPPVGTQLRVTPPSPGLRERIWYGSGSTASAVTAARQGLRLITGTILHDVPPGVSFSAHQATLIAAYREAWGAAHGTPPPPVAVAASVLPGPTAELRETYAAYDRQRRAQGPAASRPPGALEPAPEPALPPGMVMSPVHHGEPDAVTAAVLADPGLRAADELVLFLPPAFGLAENVRLLEDLAATVAPALGWSPG</sequence>
<organism evidence="3 4">
    <name type="scientific">Dactylosporangium vinaceum</name>
    <dbReference type="NCBI Taxonomy" id="53362"/>
    <lineage>
        <taxon>Bacteria</taxon>
        <taxon>Bacillati</taxon>
        <taxon>Actinomycetota</taxon>
        <taxon>Actinomycetes</taxon>
        <taxon>Micromonosporales</taxon>
        <taxon>Micromonosporaceae</taxon>
        <taxon>Dactylosporangium</taxon>
    </lineage>
</organism>
<evidence type="ECO:0000313" key="4">
    <source>
        <dbReference type="Proteomes" id="UP001589608"/>
    </source>
</evidence>
<gene>
    <name evidence="3" type="ORF">ACFFTR_08780</name>
</gene>
<dbReference type="InterPro" id="IPR011251">
    <property type="entry name" value="Luciferase-like_dom"/>
</dbReference>
<dbReference type="EC" id="1.-.-.-" evidence="3"/>
<dbReference type="InterPro" id="IPR050766">
    <property type="entry name" value="Bact_Lucif_Oxidored"/>
</dbReference>
<dbReference type="PANTHER" id="PTHR30137:SF15">
    <property type="entry name" value="BLL6902 PROTEIN"/>
    <property type="match status" value="1"/>
</dbReference>
<dbReference type="EMBL" id="JBHMCA010000020">
    <property type="protein sequence ID" value="MFB9443176.1"/>
    <property type="molecule type" value="Genomic_DNA"/>
</dbReference>
<dbReference type="RefSeq" id="WP_223103705.1">
    <property type="nucleotide sequence ID" value="NZ_CP061913.1"/>
</dbReference>
<keyword evidence="3" id="KW-0560">Oxidoreductase</keyword>
<dbReference type="Pfam" id="PF00296">
    <property type="entry name" value="Bac_luciferase"/>
    <property type="match status" value="1"/>
</dbReference>
<dbReference type="Gene3D" id="3.20.20.30">
    <property type="entry name" value="Luciferase-like domain"/>
    <property type="match status" value="1"/>
</dbReference>
<dbReference type="GO" id="GO:0016491">
    <property type="term" value="F:oxidoreductase activity"/>
    <property type="evidence" value="ECO:0007669"/>
    <property type="project" value="UniProtKB-KW"/>
</dbReference>
<feature type="region of interest" description="Disordered" evidence="1">
    <location>
        <begin position="258"/>
        <end position="281"/>
    </location>
</feature>
<evidence type="ECO:0000256" key="1">
    <source>
        <dbReference type="SAM" id="MobiDB-lite"/>
    </source>
</evidence>
<keyword evidence="4" id="KW-1185">Reference proteome</keyword>
<protein>
    <submittedName>
        <fullName evidence="3">LLM class flavin-dependent oxidoreductase</fullName>
        <ecNumber evidence="3">1.-.-.-</ecNumber>
    </submittedName>
</protein>
<proteinExistence type="predicted"/>
<dbReference type="SUPFAM" id="SSF51679">
    <property type="entry name" value="Bacterial luciferase-like"/>
    <property type="match status" value="1"/>
</dbReference>
<feature type="domain" description="Luciferase-like" evidence="2">
    <location>
        <begin position="17"/>
        <end position="301"/>
    </location>
</feature>
<dbReference type="Proteomes" id="UP001589608">
    <property type="component" value="Unassembled WGS sequence"/>
</dbReference>
<evidence type="ECO:0000313" key="3">
    <source>
        <dbReference type="EMBL" id="MFB9443176.1"/>
    </source>
</evidence>
<accession>A0ABV5M2X6</accession>
<reference evidence="3 4" key="1">
    <citation type="submission" date="2024-09" db="EMBL/GenBank/DDBJ databases">
        <authorList>
            <person name="Sun Q."/>
            <person name="Mori K."/>
        </authorList>
    </citation>
    <scope>NUCLEOTIDE SEQUENCE [LARGE SCALE GENOMIC DNA]</scope>
    <source>
        <strain evidence="3 4">JCM 3307</strain>
    </source>
</reference>